<keyword evidence="3" id="KW-1185">Reference proteome</keyword>
<evidence type="ECO:0000313" key="2">
    <source>
        <dbReference type="EMBL" id="ROT41270.1"/>
    </source>
</evidence>
<organism evidence="2 3">
    <name type="scientific">Sodiomyces alkalinus (strain CBS 110278 / VKM F-3762 / F11)</name>
    <name type="common">Alkaliphilic filamentous fungus</name>
    <dbReference type="NCBI Taxonomy" id="1314773"/>
    <lineage>
        <taxon>Eukaryota</taxon>
        <taxon>Fungi</taxon>
        <taxon>Dikarya</taxon>
        <taxon>Ascomycota</taxon>
        <taxon>Pezizomycotina</taxon>
        <taxon>Sordariomycetes</taxon>
        <taxon>Hypocreomycetidae</taxon>
        <taxon>Glomerellales</taxon>
        <taxon>Plectosphaerellaceae</taxon>
        <taxon>Sodiomyces</taxon>
    </lineage>
</organism>
<reference evidence="2 3" key="1">
    <citation type="journal article" date="2018" name="Mol. Ecol.">
        <title>The obligate alkalophilic soda-lake fungus Sodiomyces alkalinus has shifted to a protein diet.</title>
        <authorList>
            <person name="Grum-Grzhimaylo A.A."/>
            <person name="Falkoski D.L."/>
            <person name="van den Heuvel J."/>
            <person name="Valero-Jimenez C.A."/>
            <person name="Min B."/>
            <person name="Choi I.G."/>
            <person name="Lipzen A."/>
            <person name="Daum C.G."/>
            <person name="Aanen D.K."/>
            <person name="Tsang A."/>
            <person name="Henrissat B."/>
            <person name="Bilanenko E.N."/>
            <person name="de Vries R.P."/>
            <person name="van Kan J.A.L."/>
            <person name="Grigoriev I.V."/>
            <person name="Debets A.J.M."/>
        </authorList>
    </citation>
    <scope>NUCLEOTIDE SEQUENCE [LARGE SCALE GENOMIC DNA]</scope>
    <source>
        <strain evidence="2 3">F11</strain>
    </source>
</reference>
<dbReference type="GeneID" id="39582464"/>
<dbReference type="EMBL" id="ML119052">
    <property type="protein sequence ID" value="ROT41270.1"/>
    <property type="molecule type" value="Genomic_DNA"/>
</dbReference>
<evidence type="ECO:0000256" key="1">
    <source>
        <dbReference type="SAM" id="MobiDB-lite"/>
    </source>
</evidence>
<feature type="region of interest" description="Disordered" evidence="1">
    <location>
        <begin position="207"/>
        <end position="227"/>
    </location>
</feature>
<sequence>MKLDKRLEVKGLALGGGIDSSGRQPPTDPCSSSVVPSVFLLSWTVPPSTVAVPCESKLLRLFRPFRLLFTRTLARFGPVTASEPVRFGSIPRSIDLVEGQGSNGILRNRAHRLGVWDRGQGGIKGKDLRLHYGGQYLGLIAVNSDDQFHYQSIDSCKLWKGQIRGSRGRCREWRCPELSISTQFSGTRCFGVLYISLAYGSTKGCSASSSTPSRFTALSSGPAPAPA</sequence>
<evidence type="ECO:0000313" key="3">
    <source>
        <dbReference type="Proteomes" id="UP000272025"/>
    </source>
</evidence>
<feature type="compositionally biased region" description="Polar residues" evidence="1">
    <location>
        <begin position="207"/>
        <end position="219"/>
    </location>
</feature>
<name>A0A3N2Q3D5_SODAK</name>
<proteinExistence type="predicted"/>
<dbReference type="AlphaFoldDB" id="A0A3N2Q3D5"/>
<protein>
    <submittedName>
        <fullName evidence="2">Uncharacterized protein</fullName>
    </submittedName>
</protein>
<gene>
    <name evidence="2" type="ORF">SODALDRAFT_357303</name>
</gene>
<dbReference type="Proteomes" id="UP000272025">
    <property type="component" value="Unassembled WGS sequence"/>
</dbReference>
<accession>A0A3N2Q3D5</accession>
<dbReference type="RefSeq" id="XP_028469076.1">
    <property type="nucleotide sequence ID" value="XM_028613986.1"/>
</dbReference>